<accession>A0A6N1NNZ2</accession>
<dbReference type="EMBL" id="MF405918">
    <property type="protein sequence ID" value="QKU33773.1"/>
    <property type="molecule type" value="Genomic_DNA"/>
</dbReference>
<evidence type="ECO:0000313" key="1">
    <source>
        <dbReference type="EMBL" id="QKU33773.1"/>
    </source>
</evidence>
<proteinExistence type="predicted"/>
<protein>
    <submittedName>
        <fullName evidence="1">Uncharacterized protein</fullName>
    </submittedName>
</protein>
<sequence length="822" mass="95782">MQGKDILRLKRSATQITSDEDICITDDFLLDLSRKIFVHHYNKKYQHMEISLYQTESLKHPQCSNIIVTPHFVRDDGVVIYLQLKHKNNYLKMVSEDVIHVSMEILKTKNASVFTIELEPSINPNDMKSILNINIAKSYVGLVEKKFHYSSDIAKNYVSMFNTKKTRTIINTLKTLETISTDNKNIAKGFERNEWVSASKTRNYALKDTLIDWLDICYDNSSENKKNPVNNKKSNEYDFTKYIMSKGTQFESNIVDLIKKKVREHEFITICKDMQNFDNRVLEYEQLTKDNILKGTPIIYQALLMNRTGPLNYSYGMPDLLVRSDYLSKIVTKDPYDKKTRMLKAPNLKGPHHYVIVDIKFTTLELCADGIRIRNSGSIPAYKCQLYIYNHALGVIQGYEPAVSFILGRKYKYECKGKYYYGNGCFDRFGHIEYNKWDKAYVDETMNAIKWIKTLRTEGKEWKLLPEPSVPQLYPNMSSVSDTPWNNFKHEYANKIGEITLLWNCGVKNREIAHKNGVYTIWDDKCNSATVGVNGAKQAPILDEIIKINKKRKFDDVMDRIHMNINKEVDNYWLEPCKLRISVDFETINNVFDDFTELPRAQEKNYLFMIGIGYKVVDEPVEYKMFLISELSKNAEFQIIYQFYKFLREITDKHLGKNMPIPPLYHWGHIERSFFTGLCARLEKTIGDDIENDLELMRTKLVWYDLSETFKNNPIVINGCFKFGLKEVAGRLFELGLVQSSWKNSDSTCADGNTAMVMAQRAYQSSRQNSVSITQSPIIKEIMEYNKIDCVVIHEIVEFMLKKAKQIKSKQPESNSKRRRTK</sequence>
<dbReference type="RefSeq" id="YP_010780381.1">
    <property type="nucleotide sequence ID" value="NC_075038.1"/>
</dbReference>
<reference evidence="1" key="1">
    <citation type="submission" date="2017-06" db="EMBL/GenBank/DDBJ databases">
        <authorList>
            <person name="Assis F.L."/>
            <person name="Abrahao J.S."/>
            <person name="Silva L."/>
            <person name="Khalil J.B."/>
            <person name="Rodrigues R."/>
            <person name="Silva L.S."/>
            <person name="Boratto P."/>
            <person name="Andrade M."/>
            <person name="Kroon E.G."/>
            <person name="Ribeiro B."/>
            <person name="Bergier I."/>
            <person name="Seligmann H."/>
            <person name="Ghigo E."/>
            <person name="Colson P."/>
            <person name="Levasseur A."/>
            <person name="Raoult D."/>
            <person name="Scola B.L."/>
        </authorList>
    </citation>
    <scope>NUCLEOTIDE SEQUENCE</scope>
    <source>
        <strain evidence="1">Deep ocean</strain>
    </source>
</reference>
<reference evidence="1" key="2">
    <citation type="journal article" date="2018" name="Nat. Commun.">
        <title>Tailed giant Tupanvirus possesses the most complete translational apparatus of the known virosphere.</title>
        <authorList>
            <person name="Abrahao J."/>
            <person name="Silva L."/>
            <person name="Silva L.S."/>
            <person name="Khalil J.Y.B."/>
            <person name="Rodrigues R."/>
            <person name="Arantes T."/>
            <person name="Assis F."/>
            <person name="Boratto P."/>
            <person name="Andrade M."/>
            <person name="Kroon E.G."/>
            <person name="Ribeiro B."/>
            <person name="Bergier I."/>
            <person name="Seligmann H."/>
            <person name="Ghigo E."/>
            <person name="Colson P."/>
            <person name="Levasseur A."/>
            <person name="Kroemer G."/>
            <person name="Raoult D."/>
            <person name="La Scola B."/>
        </authorList>
    </citation>
    <scope>NUCLEOTIDE SEQUENCE [LARGE SCALE GENOMIC DNA]</scope>
    <source>
        <strain evidence="1">Deep ocean</strain>
    </source>
</reference>
<dbReference type="GeneID" id="80517072"/>
<name>A0A6N1NNZ2_9VIRU</name>
<organism evidence="1">
    <name type="scientific">Tupanvirus deep ocean</name>
    <dbReference type="NCBI Taxonomy" id="2126984"/>
    <lineage>
        <taxon>Viruses</taxon>
        <taxon>Varidnaviria</taxon>
        <taxon>Bamfordvirae</taxon>
        <taxon>Nucleocytoviricota</taxon>
        <taxon>Megaviricetes</taxon>
        <taxon>Imitervirales</taxon>
        <taxon>Mimiviridae</taxon>
        <taxon>Megamimivirinae</taxon>
        <taxon>Tupanvirus</taxon>
        <taxon>Tupanvirus altamarinense</taxon>
    </lineage>
</organism>
<dbReference type="KEGG" id="vg:80517072"/>